<dbReference type="RefSeq" id="WP_336559144.1">
    <property type="nucleotide sequence ID" value="NZ_JBBAYM010000396.1"/>
</dbReference>
<accession>A0ABU8GVN7</accession>
<feature type="domain" description="Bacterial repeat" evidence="1">
    <location>
        <begin position="14"/>
        <end position="69"/>
    </location>
</feature>
<protein>
    <recommendedName>
        <fullName evidence="1">Bacterial repeat domain-containing protein</fullName>
    </recommendedName>
</protein>
<dbReference type="InterPro" id="IPR044060">
    <property type="entry name" value="Bacterial_rp_domain"/>
</dbReference>
<evidence type="ECO:0000313" key="2">
    <source>
        <dbReference type="EMBL" id="MEI5617256.1"/>
    </source>
</evidence>
<feature type="non-terminal residue" evidence="2">
    <location>
        <position position="89"/>
    </location>
</feature>
<proteinExistence type="predicted"/>
<dbReference type="Proteomes" id="UP001365781">
    <property type="component" value="Unassembled WGS sequence"/>
</dbReference>
<sequence>VLARRADIHSIAASGCQATFTTGTAVTLTASAAAGSVFAGWTGACAGNNASTTVTLAADSTCTATFNAAAPTQYSLTLTPAGAGSGTVL</sequence>
<dbReference type="EMBL" id="JBBAYM010000396">
    <property type="protein sequence ID" value="MEI5617256.1"/>
    <property type="molecule type" value="Genomic_DNA"/>
</dbReference>
<evidence type="ECO:0000259" key="1">
    <source>
        <dbReference type="Pfam" id="PF18998"/>
    </source>
</evidence>
<name>A0ABU8GVN7_9ACTN</name>
<dbReference type="Pfam" id="PF18998">
    <property type="entry name" value="Flg_new_2"/>
    <property type="match status" value="1"/>
</dbReference>
<reference evidence="2 3" key="1">
    <citation type="submission" date="2024-03" db="EMBL/GenBank/DDBJ databases">
        <title>First Report of Pectobacterium brasiliscabiei causing potato scab in china.</title>
        <authorList>
            <person name="Handique U."/>
        </authorList>
    </citation>
    <scope>NUCLEOTIDE SEQUENCE [LARGE SCALE GENOMIC DNA]</scope>
    <source>
        <strain evidence="2 3">ZRIMU1503</strain>
    </source>
</reference>
<comment type="caution">
    <text evidence="2">The sequence shown here is derived from an EMBL/GenBank/DDBJ whole genome shotgun (WGS) entry which is preliminary data.</text>
</comment>
<keyword evidence="3" id="KW-1185">Reference proteome</keyword>
<evidence type="ECO:0000313" key="3">
    <source>
        <dbReference type="Proteomes" id="UP001365781"/>
    </source>
</evidence>
<feature type="non-terminal residue" evidence="2">
    <location>
        <position position="1"/>
    </location>
</feature>
<organism evidence="2 3">
    <name type="scientific">Streptomyces brasiliscabiei</name>
    <dbReference type="NCBI Taxonomy" id="2736302"/>
    <lineage>
        <taxon>Bacteria</taxon>
        <taxon>Bacillati</taxon>
        <taxon>Actinomycetota</taxon>
        <taxon>Actinomycetes</taxon>
        <taxon>Kitasatosporales</taxon>
        <taxon>Streptomycetaceae</taxon>
        <taxon>Streptomyces</taxon>
    </lineage>
</organism>
<gene>
    <name evidence="2" type="ORF">WB403_50055</name>
</gene>